<gene>
    <name evidence="3" type="ORF">C7I84_00465</name>
</gene>
<dbReference type="GO" id="GO:0005737">
    <property type="term" value="C:cytoplasm"/>
    <property type="evidence" value="ECO:0007669"/>
    <property type="project" value="TreeGrafter"/>
</dbReference>
<evidence type="ECO:0000259" key="1">
    <source>
        <dbReference type="PROSITE" id="PS50404"/>
    </source>
</evidence>
<sequence>MSKPILYGADYSVYVRIVRLALAEKQVDYELVPVDVFATGGPPEWYGRHQPFGRIPAFEHGGFALYETSAISRYVDEAFAGPALQPADAKLRATMNQVVGIVDAYAYRTLVWNIYVETVSKPAQGARTDEALVASALPVALTCLAELARLKRDGDWFLGDTLSLADLHLAPVFGYFTKAAAAQALLAGHPALTAWWERMRQRPSYCGTEPTS</sequence>
<dbReference type="SFLD" id="SFLDG00358">
    <property type="entry name" value="Main_(cytGST)"/>
    <property type="match status" value="1"/>
</dbReference>
<keyword evidence="4" id="KW-1185">Reference proteome</keyword>
<evidence type="ECO:0000313" key="4">
    <source>
        <dbReference type="Proteomes" id="UP000241229"/>
    </source>
</evidence>
<dbReference type="Pfam" id="PF00043">
    <property type="entry name" value="GST_C"/>
    <property type="match status" value="1"/>
</dbReference>
<dbReference type="InterPro" id="IPR010987">
    <property type="entry name" value="Glutathione-S-Trfase_C-like"/>
</dbReference>
<dbReference type="InterPro" id="IPR036249">
    <property type="entry name" value="Thioredoxin-like_sf"/>
</dbReference>
<dbReference type="PROSITE" id="PS50405">
    <property type="entry name" value="GST_CTER"/>
    <property type="match status" value="1"/>
</dbReference>
<dbReference type="Gene3D" id="1.20.1050.10">
    <property type="match status" value="1"/>
</dbReference>
<dbReference type="CDD" id="cd00299">
    <property type="entry name" value="GST_C_family"/>
    <property type="match status" value="1"/>
</dbReference>
<evidence type="ECO:0000313" key="3">
    <source>
        <dbReference type="EMBL" id="PSJ65638.1"/>
    </source>
</evidence>
<evidence type="ECO:0000259" key="2">
    <source>
        <dbReference type="PROSITE" id="PS50405"/>
    </source>
</evidence>
<dbReference type="Gene3D" id="3.40.30.10">
    <property type="entry name" value="Glutaredoxin"/>
    <property type="match status" value="1"/>
</dbReference>
<keyword evidence="3" id="KW-0808">Transferase</keyword>
<dbReference type="OrthoDB" id="9797500at2"/>
<dbReference type="InterPro" id="IPR040079">
    <property type="entry name" value="Glutathione_S-Trfase"/>
</dbReference>
<comment type="caution">
    <text evidence="3">The sequence shown here is derived from an EMBL/GenBank/DDBJ whole genome shotgun (WGS) entry which is preliminary data.</text>
</comment>
<feature type="domain" description="GST C-terminal" evidence="2">
    <location>
        <begin position="88"/>
        <end position="212"/>
    </location>
</feature>
<dbReference type="Proteomes" id="UP000241229">
    <property type="component" value="Unassembled WGS sequence"/>
</dbReference>
<feature type="domain" description="GST N-terminal" evidence="1">
    <location>
        <begin position="2"/>
        <end position="83"/>
    </location>
</feature>
<dbReference type="PANTHER" id="PTHR43968:SF6">
    <property type="entry name" value="GLUTATHIONE S-TRANSFERASE OMEGA"/>
    <property type="match status" value="1"/>
</dbReference>
<dbReference type="AlphaFoldDB" id="A0A2P7ST19"/>
<dbReference type="InterPro" id="IPR004046">
    <property type="entry name" value="GST_C"/>
</dbReference>
<dbReference type="RefSeq" id="WP_106770180.1">
    <property type="nucleotide sequence ID" value="NZ_PXYK01000001.1"/>
</dbReference>
<accession>A0A2P7ST19</accession>
<name>A0A2P7ST19_9HYPH</name>
<proteinExistence type="predicted"/>
<dbReference type="PANTHER" id="PTHR43968">
    <property type="match status" value="1"/>
</dbReference>
<dbReference type="SUPFAM" id="SSF47616">
    <property type="entry name" value="GST C-terminal domain-like"/>
    <property type="match status" value="1"/>
</dbReference>
<protein>
    <submittedName>
        <fullName evidence="3">Glutathione S-transferase family protein</fullName>
    </submittedName>
</protein>
<reference evidence="3 4" key="1">
    <citation type="submission" date="2018-03" db="EMBL/GenBank/DDBJ databases">
        <title>The draft genome of Mesorhizobium sp. 6GN-30.</title>
        <authorList>
            <person name="Liu L."/>
            <person name="Li L."/>
            <person name="Wang T."/>
            <person name="Zhang X."/>
            <person name="Liang L."/>
        </authorList>
    </citation>
    <scope>NUCLEOTIDE SEQUENCE [LARGE SCALE GENOMIC DNA]</scope>
    <source>
        <strain evidence="3 4">6GN30</strain>
    </source>
</reference>
<dbReference type="EMBL" id="PXYK01000001">
    <property type="protein sequence ID" value="PSJ65638.1"/>
    <property type="molecule type" value="Genomic_DNA"/>
</dbReference>
<dbReference type="SFLD" id="SFLDS00019">
    <property type="entry name" value="Glutathione_Transferase_(cytos"/>
    <property type="match status" value="1"/>
</dbReference>
<dbReference type="SUPFAM" id="SSF52833">
    <property type="entry name" value="Thioredoxin-like"/>
    <property type="match status" value="1"/>
</dbReference>
<dbReference type="PROSITE" id="PS50404">
    <property type="entry name" value="GST_NTER"/>
    <property type="match status" value="1"/>
</dbReference>
<dbReference type="InterPro" id="IPR036282">
    <property type="entry name" value="Glutathione-S-Trfase_C_sf"/>
</dbReference>
<dbReference type="InterPro" id="IPR050983">
    <property type="entry name" value="GST_Omega/HSP26"/>
</dbReference>
<dbReference type="Pfam" id="PF13417">
    <property type="entry name" value="GST_N_3"/>
    <property type="match status" value="1"/>
</dbReference>
<dbReference type="GO" id="GO:0016740">
    <property type="term" value="F:transferase activity"/>
    <property type="evidence" value="ECO:0007669"/>
    <property type="project" value="UniProtKB-KW"/>
</dbReference>
<organism evidence="3 4">
    <name type="scientific">Kumtagia ephedrae</name>
    <dbReference type="NCBI Taxonomy" id="2116701"/>
    <lineage>
        <taxon>Bacteria</taxon>
        <taxon>Pseudomonadati</taxon>
        <taxon>Pseudomonadota</taxon>
        <taxon>Alphaproteobacteria</taxon>
        <taxon>Hyphomicrobiales</taxon>
        <taxon>Phyllobacteriaceae</taxon>
        <taxon>Kumtagia</taxon>
    </lineage>
</organism>
<dbReference type="InterPro" id="IPR004045">
    <property type="entry name" value="Glutathione_S-Trfase_N"/>
</dbReference>